<evidence type="ECO:0000313" key="9">
    <source>
        <dbReference type="EMBL" id="KHN27090.1"/>
    </source>
</evidence>
<evidence type="ECO:0000259" key="8">
    <source>
        <dbReference type="Pfam" id="PF14416"/>
    </source>
</evidence>
<dbReference type="Pfam" id="PF14416">
    <property type="entry name" value="PMR5N"/>
    <property type="match status" value="1"/>
</dbReference>
<evidence type="ECO:0000256" key="5">
    <source>
        <dbReference type="ARBA" id="ARBA00022989"/>
    </source>
</evidence>
<feature type="domain" description="Trichome birefringence-like C-terminal" evidence="7">
    <location>
        <begin position="56"/>
        <end position="280"/>
    </location>
</feature>
<gene>
    <name evidence="9" type="ORF">glysoja_032858</name>
</gene>
<evidence type="ECO:0000256" key="6">
    <source>
        <dbReference type="ARBA" id="ARBA00023136"/>
    </source>
</evidence>
<dbReference type="Pfam" id="PF13839">
    <property type="entry name" value="PC-Esterase"/>
    <property type="match status" value="1"/>
</dbReference>
<dbReference type="PANTHER" id="PTHR32285">
    <property type="entry name" value="PROTEIN TRICHOME BIREFRINGENCE-LIKE 9-RELATED"/>
    <property type="match status" value="1"/>
</dbReference>
<sequence>MYEGSWVRDDSYPLYNAGSCPYIDEPFNCFRNGKRENMYEKYRWQPKNCNVPRKLTWLMSEQDYNCSVEFFRSVFLVQEWEIPDQKGSTKETLRLDLLERSCDKYKDADVLIFNTGHWWTHEKRIEGKGYYQEGDHIYGQMNVEEAFHKALLTWAQWIDSNVDPKKTTVFFRGYSPSHFRGGEWNSGGKCDNETEPMESESDLETPEMMMTIDSVIKKMKTPVFYLNITKMTYFRRDAHPSLFRNENMTEETKRYMLSHQDCSHWCLPGVPDLWNELVYAHLLYNLNRNKNNPPK</sequence>
<dbReference type="InterPro" id="IPR026057">
    <property type="entry name" value="TBL_C"/>
</dbReference>
<dbReference type="GO" id="GO:0005794">
    <property type="term" value="C:Golgi apparatus"/>
    <property type="evidence" value="ECO:0007669"/>
    <property type="project" value="TreeGrafter"/>
</dbReference>
<proteinExistence type="inferred from homology"/>
<dbReference type="GO" id="GO:0016413">
    <property type="term" value="F:O-acetyltransferase activity"/>
    <property type="evidence" value="ECO:0007669"/>
    <property type="project" value="InterPro"/>
</dbReference>
<feature type="domain" description="Trichome birefringence-like N-terminal" evidence="8">
    <location>
        <begin position="2"/>
        <end position="50"/>
    </location>
</feature>
<evidence type="ECO:0000259" key="7">
    <source>
        <dbReference type="Pfam" id="PF13839"/>
    </source>
</evidence>
<keyword evidence="4" id="KW-0735">Signal-anchor</keyword>
<keyword evidence="6" id="KW-0472">Membrane</keyword>
<dbReference type="GO" id="GO:0016020">
    <property type="term" value="C:membrane"/>
    <property type="evidence" value="ECO:0007669"/>
    <property type="project" value="UniProtKB-SubCell"/>
</dbReference>
<protein>
    <submittedName>
        <fullName evidence="9">Uncharacterized protein</fullName>
    </submittedName>
</protein>
<dbReference type="Proteomes" id="UP000053555">
    <property type="component" value="Unassembled WGS sequence"/>
</dbReference>
<keyword evidence="3" id="KW-0812">Transmembrane</keyword>
<dbReference type="InterPro" id="IPR029962">
    <property type="entry name" value="TBL"/>
</dbReference>
<evidence type="ECO:0000256" key="2">
    <source>
        <dbReference type="ARBA" id="ARBA00007727"/>
    </source>
</evidence>
<dbReference type="EMBL" id="KN653520">
    <property type="protein sequence ID" value="KHN27090.1"/>
    <property type="molecule type" value="Genomic_DNA"/>
</dbReference>
<keyword evidence="5" id="KW-1133">Transmembrane helix</keyword>
<comment type="similarity">
    <text evidence="2">Belongs to the PC-esterase family. TBL subfamily.</text>
</comment>
<organism evidence="9">
    <name type="scientific">Glycine soja</name>
    <name type="common">Wild soybean</name>
    <dbReference type="NCBI Taxonomy" id="3848"/>
    <lineage>
        <taxon>Eukaryota</taxon>
        <taxon>Viridiplantae</taxon>
        <taxon>Streptophyta</taxon>
        <taxon>Embryophyta</taxon>
        <taxon>Tracheophyta</taxon>
        <taxon>Spermatophyta</taxon>
        <taxon>Magnoliopsida</taxon>
        <taxon>eudicotyledons</taxon>
        <taxon>Gunneridae</taxon>
        <taxon>Pentapetalae</taxon>
        <taxon>rosids</taxon>
        <taxon>fabids</taxon>
        <taxon>Fabales</taxon>
        <taxon>Fabaceae</taxon>
        <taxon>Papilionoideae</taxon>
        <taxon>50 kb inversion clade</taxon>
        <taxon>NPAAA clade</taxon>
        <taxon>indigoferoid/millettioid clade</taxon>
        <taxon>Phaseoleae</taxon>
        <taxon>Glycine</taxon>
        <taxon>Glycine subgen. Soja</taxon>
    </lineage>
</organism>
<evidence type="ECO:0000256" key="4">
    <source>
        <dbReference type="ARBA" id="ARBA00022968"/>
    </source>
</evidence>
<accession>A0A0B2QZZ3</accession>
<dbReference type="PANTHER" id="PTHR32285:SF242">
    <property type="entry name" value="PMR5_CAS1P GDSL_SGNH-LIKE ACYL-ESTERASE FAMILY PROTEIN"/>
    <property type="match status" value="1"/>
</dbReference>
<dbReference type="InterPro" id="IPR025846">
    <property type="entry name" value="TBL_N"/>
</dbReference>
<evidence type="ECO:0000256" key="1">
    <source>
        <dbReference type="ARBA" id="ARBA00004167"/>
    </source>
</evidence>
<reference evidence="9" key="1">
    <citation type="submission" date="2014-07" db="EMBL/GenBank/DDBJ databases">
        <title>Identification of a novel salt tolerance gene in wild soybean by whole-genome sequencing.</title>
        <authorList>
            <person name="Lam H.-M."/>
            <person name="Qi X."/>
            <person name="Li M.-W."/>
            <person name="Liu X."/>
            <person name="Xie M."/>
            <person name="Ni M."/>
            <person name="Xu X."/>
        </authorList>
    </citation>
    <scope>NUCLEOTIDE SEQUENCE [LARGE SCALE GENOMIC DNA]</scope>
    <source>
        <tissue evidence="9">Root</tissue>
    </source>
</reference>
<name>A0A0B2QZZ3_GLYSO</name>
<dbReference type="AlphaFoldDB" id="A0A0B2QZZ3"/>
<comment type="subcellular location">
    <subcellularLocation>
        <location evidence="1">Membrane</location>
        <topology evidence="1">Single-pass membrane protein</topology>
    </subcellularLocation>
</comment>
<evidence type="ECO:0000256" key="3">
    <source>
        <dbReference type="ARBA" id="ARBA00022692"/>
    </source>
</evidence>